<evidence type="ECO:0000313" key="2">
    <source>
        <dbReference type="Proteomes" id="UP001063166"/>
    </source>
</evidence>
<sequence length="461" mass="50775">MAPLTVKVSLGDRLGIRNEAAVRSTLHHLSRVKHLSLAQGQFEGYDGPEEFKSLIRLLDAPAPLLETLDVTFRYGRNDESSLPVNLFSGNAPRLANLRISRCGLNWRSPIFANLRSLKVIDPPVALRPPADQFLSALSSIPRLEILEFRSDFASTGGAVVPHVSTAVLPLLTNLTIASPLLNAVLLLNHITYPTTACVAITCAIDGFRQDSDRNLSVVHGLASLLGGRVDGPIRSLAVHEQGIRAWTSPGIEPSVFSADKPQLSLDFSPLHTSSDHINDITQNVLRPLPLRHVESLLIQCVPLPETAWLDHFGGLARLKTLHVGSDPFGFLNAFSTGTSAALEQSRQAGSPKFKALRTLGISDWTFDEFHGPHVPGGRRTSCFESLVSCLKARRKEGVALSELVVEDCHHVDEADISDLEKIVAKVEWDREANYTEEEEPEYESDEYYDDGFAPFFNAYWY</sequence>
<proteinExistence type="predicted"/>
<dbReference type="Gene3D" id="3.80.10.10">
    <property type="entry name" value="Ribonuclease Inhibitor"/>
    <property type="match status" value="1"/>
</dbReference>
<dbReference type="SUPFAM" id="SSF52058">
    <property type="entry name" value="L domain-like"/>
    <property type="match status" value="1"/>
</dbReference>
<dbReference type="AlphaFoldDB" id="A0A9P3PQP5"/>
<evidence type="ECO:0000313" key="1">
    <source>
        <dbReference type="EMBL" id="GLB40920.1"/>
    </source>
</evidence>
<accession>A0A9P3PQP5</accession>
<dbReference type="Proteomes" id="UP001063166">
    <property type="component" value="Unassembled WGS sequence"/>
</dbReference>
<reference evidence="1" key="1">
    <citation type="submission" date="2022-07" db="EMBL/GenBank/DDBJ databases">
        <title>The genome of Lyophyllum shimeji provides insight into the initial evolution of ectomycorrhizal fungal genome.</title>
        <authorList>
            <person name="Kobayashi Y."/>
            <person name="Shibata T."/>
            <person name="Hirakawa H."/>
            <person name="Shigenobu S."/>
            <person name="Nishiyama T."/>
            <person name="Yamada A."/>
            <person name="Hasebe M."/>
            <person name="Kawaguchi M."/>
        </authorList>
    </citation>
    <scope>NUCLEOTIDE SEQUENCE</scope>
    <source>
        <strain evidence="1">AT787</strain>
    </source>
</reference>
<protein>
    <submittedName>
        <fullName evidence="1">Uncharacterized protein</fullName>
    </submittedName>
</protein>
<dbReference type="InterPro" id="IPR032675">
    <property type="entry name" value="LRR_dom_sf"/>
</dbReference>
<gene>
    <name evidence="1" type="ORF">LshimejAT787_0901350</name>
</gene>
<keyword evidence="2" id="KW-1185">Reference proteome</keyword>
<organism evidence="1 2">
    <name type="scientific">Lyophyllum shimeji</name>
    <name type="common">Hon-shimeji</name>
    <name type="synonym">Tricholoma shimeji</name>
    <dbReference type="NCBI Taxonomy" id="47721"/>
    <lineage>
        <taxon>Eukaryota</taxon>
        <taxon>Fungi</taxon>
        <taxon>Dikarya</taxon>
        <taxon>Basidiomycota</taxon>
        <taxon>Agaricomycotina</taxon>
        <taxon>Agaricomycetes</taxon>
        <taxon>Agaricomycetidae</taxon>
        <taxon>Agaricales</taxon>
        <taxon>Tricholomatineae</taxon>
        <taxon>Lyophyllaceae</taxon>
        <taxon>Lyophyllum</taxon>
    </lineage>
</organism>
<name>A0A9P3PQP5_LYOSH</name>
<comment type="caution">
    <text evidence="1">The sequence shown here is derived from an EMBL/GenBank/DDBJ whole genome shotgun (WGS) entry which is preliminary data.</text>
</comment>
<dbReference type="EMBL" id="BRPK01000009">
    <property type="protein sequence ID" value="GLB40920.1"/>
    <property type="molecule type" value="Genomic_DNA"/>
</dbReference>
<dbReference type="OrthoDB" id="3172239at2759"/>